<feature type="domain" description="EamA" evidence="2">
    <location>
        <begin position="145"/>
        <end position="283"/>
    </location>
</feature>
<evidence type="ECO:0000313" key="3">
    <source>
        <dbReference type="EMBL" id="WCO02788.1"/>
    </source>
</evidence>
<dbReference type="Pfam" id="PF00892">
    <property type="entry name" value="EamA"/>
    <property type="match status" value="2"/>
</dbReference>
<feature type="transmembrane region" description="Helical" evidence="1">
    <location>
        <begin position="93"/>
        <end position="112"/>
    </location>
</feature>
<evidence type="ECO:0000313" key="4">
    <source>
        <dbReference type="Proteomes" id="UP001202717"/>
    </source>
</evidence>
<dbReference type="PANTHER" id="PTHR22911:SF79">
    <property type="entry name" value="MOBA-LIKE NTP TRANSFERASE DOMAIN-CONTAINING PROTEIN"/>
    <property type="match status" value="1"/>
</dbReference>
<dbReference type="EMBL" id="CP116221">
    <property type="protein sequence ID" value="WCO02788.1"/>
    <property type="molecule type" value="Genomic_DNA"/>
</dbReference>
<dbReference type="InterPro" id="IPR037185">
    <property type="entry name" value="EmrE-like"/>
</dbReference>
<feature type="transmembrane region" description="Helical" evidence="1">
    <location>
        <begin position="143"/>
        <end position="163"/>
    </location>
</feature>
<feature type="transmembrane region" description="Helical" evidence="1">
    <location>
        <begin position="119"/>
        <end position="137"/>
    </location>
</feature>
<dbReference type="Proteomes" id="UP001202717">
    <property type="component" value="Chromosome"/>
</dbReference>
<accession>A0ABY7S0X6</accession>
<reference evidence="3 4" key="1">
    <citation type="submission" date="2023-01" db="EMBL/GenBank/DDBJ databases">
        <title>Psychroserpens ponticola sp. nov., isolated from seawater.</title>
        <authorList>
            <person name="Kristyanto S."/>
            <person name="Jung J."/>
            <person name="Kim J.M."/>
            <person name="Jeon C.O."/>
        </authorList>
    </citation>
    <scope>NUCLEOTIDE SEQUENCE [LARGE SCALE GENOMIC DNA]</scope>
    <source>
        <strain evidence="3 4">MSW6</strain>
    </source>
</reference>
<sequence>MPNAKTKNYLHLHFLVFIAGFTAILGELISIGSTALVWYRMLIAGVLMFAYIKIIKLKIRVGTKAKLKFFGAGIIIALHWITFFEAINQSNVSITLAMFSTGAFFASFIEPLIYKRRIIWYEIIFGIIVIIGVFLITQSEIKYLNGILLGISSALFSTLFAVINGRFIEVHQATVISFYEFISGVVFLTLFILVFHDGFSVDYFNLSTKDWIYLIILASVCTAYAFIGSVDVMRLISPYTVILTYNLEPIYGIALALLLFPETEIMSTQFYYGAILILITVLMDAVMKNFKRKKKESSISDKTT</sequence>
<name>A0ABY7S0X6_9FLAO</name>
<keyword evidence="1" id="KW-0812">Transmembrane</keyword>
<organism evidence="3 4">
    <name type="scientific">Psychroserpens ponticola</name>
    <dbReference type="NCBI Taxonomy" id="2932268"/>
    <lineage>
        <taxon>Bacteria</taxon>
        <taxon>Pseudomonadati</taxon>
        <taxon>Bacteroidota</taxon>
        <taxon>Flavobacteriia</taxon>
        <taxon>Flavobacteriales</taxon>
        <taxon>Flavobacteriaceae</taxon>
        <taxon>Psychroserpens</taxon>
    </lineage>
</organism>
<feature type="transmembrane region" description="Helical" evidence="1">
    <location>
        <begin position="67"/>
        <end position="87"/>
    </location>
</feature>
<dbReference type="InterPro" id="IPR000620">
    <property type="entry name" value="EamA_dom"/>
</dbReference>
<keyword evidence="4" id="KW-1185">Reference proteome</keyword>
<feature type="transmembrane region" description="Helical" evidence="1">
    <location>
        <begin position="211"/>
        <end position="227"/>
    </location>
</feature>
<dbReference type="SUPFAM" id="SSF103481">
    <property type="entry name" value="Multidrug resistance efflux transporter EmrE"/>
    <property type="match status" value="2"/>
</dbReference>
<gene>
    <name evidence="3" type="ORF">MUN68_004660</name>
</gene>
<feature type="transmembrane region" description="Helical" evidence="1">
    <location>
        <begin position="37"/>
        <end position="55"/>
    </location>
</feature>
<feature type="domain" description="EamA" evidence="2">
    <location>
        <begin position="15"/>
        <end position="137"/>
    </location>
</feature>
<protein>
    <submittedName>
        <fullName evidence="3">DMT family transporter</fullName>
    </submittedName>
</protein>
<dbReference type="PANTHER" id="PTHR22911">
    <property type="entry name" value="ACYL-MALONYL CONDENSING ENZYME-RELATED"/>
    <property type="match status" value="1"/>
</dbReference>
<evidence type="ECO:0000259" key="2">
    <source>
        <dbReference type="Pfam" id="PF00892"/>
    </source>
</evidence>
<feature type="transmembrane region" description="Helical" evidence="1">
    <location>
        <begin position="12"/>
        <end position="31"/>
    </location>
</feature>
<proteinExistence type="predicted"/>
<feature type="transmembrane region" description="Helical" evidence="1">
    <location>
        <begin position="270"/>
        <end position="287"/>
    </location>
</feature>
<evidence type="ECO:0000256" key="1">
    <source>
        <dbReference type="SAM" id="Phobius"/>
    </source>
</evidence>
<feature type="transmembrane region" description="Helical" evidence="1">
    <location>
        <begin position="239"/>
        <end position="258"/>
    </location>
</feature>
<keyword evidence="1" id="KW-1133">Transmembrane helix</keyword>
<keyword evidence="1" id="KW-0472">Membrane</keyword>
<feature type="transmembrane region" description="Helical" evidence="1">
    <location>
        <begin position="175"/>
        <end position="196"/>
    </location>
</feature>
<dbReference type="RefSeq" id="WP_249997206.1">
    <property type="nucleotide sequence ID" value="NZ_CP116221.1"/>
</dbReference>